<evidence type="ECO:0000313" key="13">
    <source>
        <dbReference type="Proteomes" id="UP000716291"/>
    </source>
</evidence>
<dbReference type="SUPFAM" id="SSF57850">
    <property type="entry name" value="RING/U-box"/>
    <property type="match status" value="1"/>
</dbReference>
<reference evidence="12" key="1">
    <citation type="journal article" date="2020" name="Microb. Genom.">
        <title>Genetic diversity of clinical and environmental Mucorales isolates obtained from an investigation of mucormycosis cases among solid organ transplant recipients.</title>
        <authorList>
            <person name="Nguyen M.H."/>
            <person name="Kaul D."/>
            <person name="Muto C."/>
            <person name="Cheng S.J."/>
            <person name="Richter R.A."/>
            <person name="Bruno V.M."/>
            <person name="Liu G."/>
            <person name="Beyhan S."/>
            <person name="Sundermann A.J."/>
            <person name="Mounaud S."/>
            <person name="Pasculle A.W."/>
            <person name="Nierman W.C."/>
            <person name="Driscoll E."/>
            <person name="Cumbie R."/>
            <person name="Clancy C.J."/>
            <person name="Dupont C.L."/>
        </authorList>
    </citation>
    <scope>NUCLEOTIDE SEQUENCE</scope>
    <source>
        <strain evidence="12">GL11</strain>
    </source>
</reference>
<evidence type="ECO:0000256" key="1">
    <source>
        <dbReference type="ARBA" id="ARBA00004370"/>
    </source>
</evidence>
<keyword evidence="5" id="KW-0862">Zinc</keyword>
<keyword evidence="13" id="KW-1185">Reference proteome</keyword>
<accession>A0A9P6XAK6</accession>
<comment type="subcellular location">
    <subcellularLocation>
        <location evidence="1">Membrane</location>
    </subcellularLocation>
</comment>
<dbReference type="AlphaFoldDB" id="A0A9P6XAK6"/>
<name>A0A9P6XAK6_RHIOR</name>
<keyword evidence="2 10" id="KW-0812">Transmembrane</keyword>
<feature type="compositionally biased region" description="Basic and acidic residues" evidence="9">
    <location>
        <begin position="335"/>
        <end position="349"/>
    </location>
</feature>
<dbReference type="InterPro" id="IPR001841">
    <property type="entry name" value="Znf_RING"/>
</dbReference>
<feature type="compositionally biased region" description="Polar residues" evidence="9">
    <location>
        <begin position="317"/>
        <end position="334"/>
    </location>
</feature>
<evidence type="ECO:0000313" key="12">
    <source>
        <dbReference type="EMBL" id="KAG1309086.1"/>
    </source>
</evidence>
<feature type="region of interest" description="Disordered" evidence="9">
    <location>
        <begin position="317"/>
        <end position="349"/>
    </location>
</feature>
<dbReference type="PANTHER" id="PTHR46539">
    <property type="entry name" value="E3 UBIQUITIN-PROTEIN LIGASE ATL42"/>
    <property type="match status" value="1"/>
</dbReference>
<evidence type="ECO:0000256" key="3">
    <source>
        <dbReference type="ARBA" id="ARBA00022723"/>
    </source>
</evidence>
<evidence type="ECO:0000256" key="7">
    <source>
        <dbReference type="ARBA" id="ARBA00023136"/>
    </source>
</evidence>
<dbReference type="GO" id="GO:0008270">
    <property type="term" value="F:zinc ion binding"/>
    <property type="evidence" value="ECO:0007669"/>
    <property type="project" value="UniProtKB-KW"/>
</dbReference>
<dbReference type="PANTHER" id="PTHR46539:SF1">
    <property type="entry name" value="E3 UBIQUITIN-PROTEIN LIGASE ATL42"/>
    <property type="match status" value="1"/>
</dbReference>
<evidence type="ECO:0000256" key="9">
    <source>
        <dbReference type="SAM" id="MobiDB-lite"/>
    </source>
</evidence>
<evidence type="ECO:0000256" key="2">
    <source>
        <dbReference type="ARBA" id="ARBA00022692"/>
    </source>
</evidence>
<evidence type="ECO:0000259" key="11">
    <source>
        <dbReference type="PROSITE" id="PS50089"/>
    </source>
</evidence>
<feature type="domain" description="RING-type" evidence="11">
    <location>
        <begin position="185"/>
        <end position="228"/>
    </location>
</feature>
<dbReference type="Proteomes" id="UP000716291">
    <property type="component" value="Unassembled WGS sequence"/>
</dbReference>
<gene>
    <name evidence="12" type="ORF">G6F64_005574</name>
</gene>
<keyword evidence="4 8" id="KW-0863">Zinc-finger</keyword>
<dbReference type="OrthoDB" id="8062037at2759"/>
<evidence type="ECO:0000256" key="10">
    <source>
        <dbReference type="SAM" id="Phobius"/>
    </source>
</evidence>
<dbReference type="InterPro" id="IPR013083">
    <property type="entry name" value="Znf_RING/FYVE/PHD"/>
</dbReference>
<dbReference type="SMART" id="SM00184">
    <property type="entry name" value="RING"/>
    <property type="match status" value="1"/>
</dbReference>
<dbReference type="InterPro" id="IPR017907">
    <property type="entry name" value="Znf_RING_CS"/>
</dbReference>
<organism evidence="12 13">
    <name type="scientific">Rhizopus oryzae</name>
    <name type="common">Mucormycosis agent</name>
    <name type="synonym">Rhizopus arrhizus var. delemar</name>
    <dbReference type="NCBI Taxonomy" id="64495"/>
    <lineage>
        <taxon>Eukaryota</taxon>
        <taxon>Fungi</taxon>
        <taxon>Fungi incertae sedis</taxon>
        <taxon>Mucoromycota</taxon>
        <taxon>Mucoromycotina</taxon>
        <taxon>Mucoromycetes</taxon>
        <taxon>Mucorales</taxon>
        <taxon>Mucorineae</taxon>
        <taxon>Rhizopodaceae</taxon>
        <taxon>Rhizopus</taxon>
    </lineage>
</organism>
<dbReference type="Gene3D" id="3.30.40.10">
    <property type="entry name" value="Zinc/RING finger domain, C3HC4 (zinc finger)"/>
    <property type="match status" value="1"/>
</dbReference>
<evidence type="ECO:0000256" key="5">
    <source>
        <dbReference type="ARBA" id="ARBA00022833"/>
    </source>
</evidence>
<evidence type="ECO:0000256" key="4">
    <source>
        <dbReference type="ARBA" id="ARBA00022771"/>
    </source>
</evidence>
<sequence>MNVTAALVYDNQTYQDITIQTSLYQATVSFPTYSTSLPSYRSALNMSDNDLSQSSIGVYFIPYAYGNTLKSKLNDTYDSSDSTIRTFWSITTYFPQDDSSSGFIGSIRGYFAYIVALAAVFVIGVIFLRWWKLRRLRLNNTNDLIGNNVIYLQQRVNQIDPLPVNIVNSLPVKQYEMGSTKNLNCAICLEDFTPEKGDVRMLPCGHGFCVLCIDPWLTQKSTLCPICKWDCLPPEIRQERETDNDSTYPIDMYETMYASSLVAQHDVHHADEHRDGPLSTAIEMNNSAHNQPEVEANSIPSDVSTCNSQAHEATVLHSSDVQLNENISSPSQLEPKNEQKDESLKEIHK</sequence>
<dbReference type="PROSITE" id="PS50089">
    <property type="entry name" value="ZF_RING_2"/>
    <property type="match status" value="1"/>
</dbReference>
<comment type="caution">
    <text evidence="12">The sequence shown here is derived from an EMBL/GenBank/DDBJ whole genome shotgun (WGS) entry which is preliminary data.</text>
</comment>
<keyword evidence="6 10" id="KW-1133">Transmembrane helix</keyword>
<dbReference type="Pfam" id="PF13639">
    <property type="entry name" value="zf-RING_2"/>
    <property type="match status" value="1"/>
</dbReference>
<dbReference type="PROSITE" id="PS00518">
    <property type="entry name" value="ZF_RING_1"/>
    <property type="match status" value="1"/>
</dbReference>
<evidence type="ECO:0000256" key="6">
    <source>
        <dbReference type="ARBA" id="ARBA00022989"/>
    </source>
</evidence>
<dbReference type="EMBL" id="JAANQT010000687">
    <property type="protein sequence ID" value="KAG1309086.1"/>
    <property type="molecule type" value="Genomic_DNA"/>
</dbReference>
<dbReference type="GO" id="GO:0016020">
    <property type="term" value="C:membrane"/>
    <property type="evidence" value="ECO:0007669"/>
    <property type="project" value="UniProtKB-SubCell"/>
</dbReference>
<keyword evidence="3" id="KW-0479">Metal-binding</keyword>
<feature type="transmembrane region" description="Helical" evidence="10">
    <location>
        <begin position="110"/>
        <end position="131"/>
    </location>
</feature>
<dbReference type="CDD" id="cd16454">
    <property type="entry name" value="RING-H2_PA-TM-RING"/>
    <property type="match status" value="1"/>
</dbReference>
<protein>
    <recommendedName>
        <fullName evidence="11">RING-type domain-containing protein</fullName>
    </recommendedName>
</protein>
<keyword evidence="7 10" id="KW-0472">Membrane</keyword>
<proteinExistence type="predicted"/>
<evidence type="ECO:0000256" key="8">
    <source>
        <dbReference type="PROSITE-ProRule" id="PRU00175"/>
    </source>
</evidence>